<comment type="caution">
    <text evidence="3">The sequence shown here is derived from an EMBL/GenBank/DDBJ whole genome shotgun (WGS) entry which is preliminary data.</text>
</comment>
<protein>
    <recommendedName>
        <fullName evidence="2">Fibrinogen C-terminal domain-containing protein</fullName>
    </recommendedName>
</protein>
<dbReference type="GO" id="GO:0005615">
    <property type="term" value="C:extracellular space"/>
    <property type="evidence" value="ECO:0007669"/>
    <property type="project" value="TreeGrafter"/>
</dbReference>
<keyword evidence="4" id="KW-1185">Reference proteome</keyword>
<evidence type="ECO:0000259" key="2">
    <source>
        <dbReference type="PROSITE" id="PS51406"/>
    </source>
</evidence>
<dbReference type="Pfam" id="PF00147">
    <property type="entry name" value="Fibrinogen_C"/>
    <property type="match status" value="1"/>
</dbReference>
<feature type="domain" description="Fibrinogen C-terminal" evidence="2">
    <location>
        <begin position="31"/>
        <end position="85"/>
    </location>
</feature>
<dbReference type="EMBL" id="MU825876">
    <property type="protein sequence ID" value="KAJ7386514.1"/>
    <property type="molecule type" value="Genomic_DNA"/>
</dbReference>
<dbReference type="OrthoDB" id="5985694at2759"/>
<dbReference type="InterPro" id="IPR002181">
    <property type="entry name" value="Fibrinogen_a/b/g_C_dom"/>
</dbReference>
<gene>
    <name evidence="3" type="ORF">OS493_008649</name>
</gene>
<keyword evidence="1" id="KW-1015">Disulfide bond</keyword>
<dbReference type="InterPro" id="IPR036056">
    <property type="entry name" value="Fibrinogen-like_C"/>
</dbReference>
<dbReference type="PROSITE" id="PS51406">
    <property type="entry name" value="FIBRINOGEN_C_2"/>
    <property type="match status" value="1"/>
</dbReference>
<dbReference type="PANTHER" id="PTHR16146:SF46">
    <property type="entry name" value="INTELECTIN-1A-RELATED"/>
    <property type="match status" value="1"/>
</dbReference>
<dbReference type="Proteomes" id="UP001163046">
    <property type="component" value="Unassembled WGS sequence"/>
</dbReference>
<evidence type="ECO:0000256" key="1">
    <source>
        <dbReference type="ARBA" id="ARBA00023157"/>
    </source>
</evidence>
<evidence type="ECO:0000313" key="3">
    <source>
        <dbReference type="EMBL" id="KAJ7386514.1"/>
    </source>
</evidence>
<evidence type="ECO:0000313" key="4">
    <source>
        <dbReference type="Proteomes" id="UP001163046"/>
    </source>
</evidence>
<name>A0A9W9ZV39_9CNID</name>
<dbReference type="Gene3D" id="2.60.120.1000">
    <property type="match status" value="1"/>
</dbReference>
<dbReference type="AlphaFoldDB" id="A0A9W9ZV39"/>
<proteinExistence type="predicted"/>
<sequence>MYHHSRTNSIDKEKHPILVSRDYCWFIKALGNFTNPGRSCKDINDKNGHSLGDGEYWIDPLNTGIPFTVYCDMTTDGGGWTMLKQLLIPNNISELTENIISNDYRILSKYSQNSQFVSINALKKLRQAMDFQQLRWYCFKKSRGRVFHVMTTHAASGHRVLDYFIESPDSPAKSCGSFTRLPDDNSTLAQNCRQWGGGNQWGSQSNLGRGRFYNKVVTCRIENEIMFSLRPNPLCDDHKTKGVKQSLSAGDLWQVYVR</sequence>
<reference evidence="3" key="1">
    <citation type="submission" date="2023-01" db="EMBL/GenBank/DDBJ databases">
        <title>Genome assembly of the deep-sea coral Lophelia pertusa.</title>
        <authorList>
            <person name="Herrera S."/>
            <person name="Cordes E."/>
        </authorList>
    </citation>
    <scope>NUCLEOTIDE SEQUENCE</scope>
    <source>
        <strain evidence="3">USNM1676648</strain>
        <tissue evidence="3">Polyp</tissue>
    </source>
</reference>
<dbReference type="SUPFAM" id="SSF56496">
    <property type="entry name" value="Fibrinogen C-terminal domain-like"/>
    <property type="match status" value="1"/>
</dbReference>
<dbReference type="PANTHER" id="PTHR16146">
    <property type="entry name" value="INTELECTIN"/>
    <property type="match status" value="1"/>
</dbReference>
<dbReference type="GO" id="GO:0070492">
    <property type="term" value="F:oligosaccharide binding"/>
    <property type="evidence" value="ECO:0007669"/>
    <property type="project" value="TreeGrafter"/>
</dbReference>
<dbReference type="NCBIfam" id="NF040941">
    <property type="entry name" value="GGGWT_bact"/>
    <property type="match status" value="1"/>
</dbReference>
<accession>A0A9W9ZV39</accession>
<organism evidence="3 4">
    <name type="scientific">Desmophyllum pertusum</name>
    <dbReference type="NCBI Taxonomy" id="174260"/>
    <lineage>
        <taxon>Eukaryota</taxon>
        <taxon>Metazoa</taxon>
        <taxon>Cnidaria</taxon>
        <taxon>Anthozoa</taxon>
        <taxon>Hexacorallia</taxon>
        <taxon>Scleractinia</taxon>
        <taxon>Caryophylliina</taxon>
        <taxon>Caryophylliidae</taxon>
        <taxon>Desmophyllum</taxon>
    </lineage>
</organism>